<evidence type="ECO:0000256" key="1">
    <source>
        <dbReference type="SAM" id="MobiDB-lite"/>
    </source>
</evidence>
<dbReference type="PATRIC" id="fig|993516.3.peg.4513"/>
<reference evidence="2 3" key="1">
    <citation type="journal article" date="2013" name="Mar. Genomics">
        <title>Expression of sulfatases in Rhodopirellula baltica and the diversity of sulfatases in the genus Rhodopirellula.</title>
        <authorList>
            <person name="Wegner C.E."/>
            <person name="Richter-Heitmann T."/>
            <person name="Klindworth A."/>
            <person name="Klockow C."/>
            <person name="Richter M."/>
            <person name="Achstetter T."/>
            <person name="Glockner F.O."/>
            <person name="Harder J."/>
        </authorList>
    </citation>
    <scope>NUCLEOTIDE SEQUENCE [LARGE SCALE GENOMIC DNA]</scope>
    <source>
        <strain evidence="2 3">SWK14</strain>
    </source>
</reference>
<evidence type="ECO:0000313" key="3">
    <source>
        <dbReference type="Proteomes" id="UP000010959"/>
    </source>
</evidence>
<comment type="caution">
    <text evidence="2">The sequence shown here is derived from an EMBL/GenBank/DDBJ whole genome shotgun (WGS) entry which is preliminary data.</text>
</comment>
<gene>
    <name evidence="2" type="ORF">RBSWK_04223</name>
</gene>
<accession>L7CDK6</accession>
<protein>
    <submittedName>
        <fullName evidence="2">Uncharacterized protein</fullName>
    </submittedName>
</protein>
<organism evidence="2 3">
    <name type="scientific">Rhodopirellula baltica SWK14</name>
    <dbReference type="NCBI Taxonomy" id="993516"/>
    <lineage>
        <taxon>Bacteria</taxon>
        <taxon>Pseudomonadati</taxon>
        <taxon>Planctomycetota</taxon>
        <taxon>Planctomycetia</taxon>
        <taxon>Pirellulales</taxon>
        <taxon>Pirellulaceae</taxon>
        <taxon>Rhodopirellula</taxon>
    </lineage>
</organism>
<dbReference type="AlphaFoldDB" id="L7CDK6"/>
<sequence length="58" mass="6327">MEAARLSIANQSIPSTKGDARESNSCYKVHFVSRKQCFLAPNRSKADDPKDASVNNAT</sequence>
<name>L7CDK6_RHOBT</name>
<dbReference type="EMBL" id="AMWG01000118">
    <property type="protein sequence ID" value="ELP31717.1"/>
    <property type="molecule type" value="Genomic_DNA"/>
</dbReference>
<feature type="region of interest" description="Disordered" evidence="1">
    <location>
        <begin position="1"/>
        <end position="21"/>
    </location>
</feature>
<dbReference type="Proteomes" id="UP000010959">
    <property type="component" value="Unassembled WGS sequence"/>
</dbReference>
<evidence type="ECO:0000313" key="2">
    <source>
        <dbReference type="EMBL" id="ELP31717.1"/>
    </source>
</evidence>
<proteinExistence type="predicted"/>